<evidence type="ECO:0000313" key="2">
    <source>
        <dbReference type="Proteomes" id="UP001430396"/>
    </source>
</evidence>
<protein>
    <submittedName>
        <fullName evidence="1">Uncharacterized protein</fullName>
    </submittedName>
</protein>
<dbReference type="RefSeq" id="WP_146092406.1">
    <property type="nucleotide sequence ID" value="NZ_JAFFQH010000161.1"/>
</dbReference>
<name>A0ABS8NST5_9XANT</name>
<evidence type="ECO:0000313" key="1">
    <source>
        <dbReference type="EMBL" id="MCD0265360.1"/>
    </source>
</evidence>
<reference evidence="1" key="1">
    <citation type="submission" date="2021-02" db="EMBL/GenBank/DDBJ databases">
        <title>Copper resistance gene diversity in local Xanthomonas species at agrochemical polluted sites in Trinidad, Trinidad and Tobago.</title>
        <authorList>
            <person name="Ramnarine S.D.B.J."/>
            <person name="Ramsubhag A."/>
            <person name="Jayaraman J."/>
        </authorList>
    </citation>
    <scope>NUCLEOTIDE SEQUENCE</scope>
    <source>
        <strain evidence="1">CaNP6A</strain>
    </source>
</reference>
<dbReference type="Proteomes" id="UP001430396">
    <property type="component" value="Unassembled WGS sequence"/>
</dbReference>
<gene>
    <name evidence="1" type="ORF">JWH11_02680</name>
</gene>
<sequence length="62" mass="6400">MDANRRHAAIVAITLHCAALTTLPPTLSGDRCNGRALAAGTRVGGGVAPRTAFRFATARRIG</sequence>
<organism evidence="1 2">
    <name type="scientific">Xanthomonas melonis</name>
    <dbReference type="NCBI Taxonomy" id="56456"/>
    <lineage>
        <taxon>Bacteria</taxon>
        <taxon>Pseudomonadati</taxon>
        <taxon>Pseudomonadota</taxon>
        <taxon>Gammaproteobacteria</taxon>
        <taxon>Lysobacterales</taxon>
        <taxon>Lysobacteraceae</taxon>
        <taxon>Xanthomonas</taxon>
    </lineage>
</organism>
<dbReference type="EMBL" id="JAFFQI010000173">
    <property type="protein sequence ID" value="MCD0265360.1"/>
    <property type="molecule type" value="Genomic_DNA"/>
</dbReference>
<comment type="caution">
    <text evidence="1">The sequence shown here is derived from an EMBL/GenBank/DDBJ whole genome shotgun (WGS) entry which is preliminary data.</text>
</comment>
<accession>A0ABS8NST5</accession>
<proteinExistence type="predicted"/>
<keyword evidence="2" id="KW-1185">Reference proteome</keyword>